<dbReference type="KEGG" id="ffu:CLAFUR5_12063"/>
<organism evidence="1 2">
    <name type="scientific">Passalora fulva</name>
    <name type="common">Tomato leaf mold</name>
    <name type="synonym">Cladosporium fulvum</name>
    <dbReference type="NCBI Taxonomy" id="5499"/>
    <lineage>
        <taxon>Eukaryota</taxon>
        <taxon>Fungi</taxon>
        <taxon>Dikarya</taxon>
        <taxon>Ascomycota</taxon>
        <taxon>Pezizomycotina</taxon>
        <taxon>Dothideomycetes</taxon>
        <taxon>Dothideomycetidae</taxon>
        <taxon>Mycosphaerellales</taxon>
        <taxon>Mycosphaerellaceae</taxon>
        <taxon>Fulvia</taxon>
    </lineage>
</organism>
<keyword evidence="2" id="KW-1185">Reference proteome</keyword>
<dbReference type="Proteomes" id="UP000756132">
    <property type="component" value="Chromosome 10"/>
</dbReference>
<protein>
    <submittedName>
        <fullName evidence="1">Nonribosomal peptide synthetase 30</fullName>
    </submittedName>
</protein>
<evidence type="ECO:0000313" key="2">
    <source>
        <dbReference type="Proteomes" id="UP000756132"/>
    </source>
</evidence>
<dbReference type="SUPFAM" id="SSF56801">
    <property type="entry name" value="Acetyl-CoA synthetase-like"/>
    <property type="match status" value="1"/>
</dbReference>
<dbReference type="RefSeq" id="XP_047767464.1">
    <property type="nucleotide sequence ID" value="XM_047911211.1"/>
</dbReference>
<dbReference type="GeneID" id="71991941"/>
<dbReference type="OrthoDB" id="416786at2759"/>
<name>A0A9Q8PII6_PASFU</name>
<accession>A0A9Q8PII6</accession>
<reference evidence="1" key="2">
    <citation type="journal article" date="2022" name="Microb. Genom.">
        <title>A chromosome-scale genome assembly of the tomato pathogen Cladosporium fulvum reveals a compartmentalized genome architecture and the presence of a dispensable chromosome.</title>
        <authorList>
            <person name="Zaccaron A.Z."/>
            <person name="Chen L.H."/>
            <person name="Samaras A."/>
            <person name="Stergiopoulos I."/>
        </authorList>
    </citation>
    <scope>NUCLEOTIDE SEQUENCE</scope>
    <source>
        <strain evidence="1">Race5_Kim</strain>
    </source>
</reference>
<evidence type="ECO:0000313" key="1">
    <source>
        <dbReference type="EMBL" id="UJO23098.1"/>
    </source>
</evidence>
<dbReference type="EMBL" id="CP090172">
    <property type="protein sequence ID" value="UJO23098.1"/>
    <property type="molecule type" value="Genomic_DNA"/>
</dbReference>
<gene>
    <name evidence="1" type="ORF">CLAFUR5_12063</name>
</gene>
<proteinExistence type="predicted"/>
<reference evidence="1" key="1">
    <citation type="submission" date="2021-12" db="EMBL/GenBank/DDBJ databases">
        <authorList>
            <person name="Zaccaron A."/>
            <person name="Stergiopoulos I."/>
        </authorList>
    </citation>
    <scope>NUCLEOTIDE SEQUENCE</scope>
    <source>
        <strain evidence="1">Race5_Kim</strain>
    </source>
</reference>
<sequence>MSFDSAVFKSSQADRAVKRFEYVAALLCGPENMSSTLLSLATASFEDLAQIWSWNATVPEAVDSRIHDILLPSIRSRPEAVAIQAWDGNVTYAQLVQDVRSIRPNQKIGCGTSSRSPPRSAAQAGVAQTLASDDVGIFVVSEASLGALDFTVHPSMSSCRMAAQKTYYMFYIHFRHNGQAQGWAGHTSQLF</sequence>
<dbReference type="AlphaFoldDB" id="A0A9Q8PII6"/>